<dbReference type="InterPro" id="IPR050951">
    <property type="entry name" value="Retrovirus_Pol_polyprotein"/>
</dbReference>
<dbReference type="Pfam" id="PF17917">
    <property type="entry name" value="RT_RNaseH"/>
    <property type="match status" value="1"/>
</dbReference>
<dbReference type="GO" id="GO:0004519">
    <property type="term" value="F:endonuclease activity"/>
    <property type="evidence" value="ECO:0007669"/>
    <property type="project" value="UniProtKB-KW"/>
</dbReference>
<evidence type="ECO:0000313" key="11">
    <source>
        <dbReference type="Proteomes" id="UP001186944"/>
    </source>
</evidence>
<dbReference type="PANTHER" id="PTHR37984:SF5">
    <property type="entry name" value="PROTEIN NYNRIN-LIKE"/>
    <property type="match status" value="1"/>
</dbReference>
<sequence length="1221" mass="139582">MTAKSLATVDTQHSVPVKILNASDRNVNIGRNVTVAMFEPLLHDHSISFLNDDFDACCFNASSVGGALTSSDVNETHINAECSDRDDTFLSNFNINPELKRSEKASLNDLLCEKREIFVTKDNPNIGITQVVQHTIHLKPNALSKHHKPYRLPPYKREVLRHQLDELLRQGIIIPVDEREDLPITSPIVLISKRNKPVESPEKITKEYSMSAYRFCCDFRYLNSQSQDFRYNIPNLEELTESFSERTPNYITSIDLSSGFFQMCISPESTRYTAFNTCFGTFKFQRLPMGLKTSPNSFQMLMDKVFNGLTFKSVLCYIDDAIVASPTFEEHIKDLEEVFSRLQVAGLKINPKKCTFAQSSCVYLGHTISKDGISPPKDRLEAIEKLPIPKNENELRRTMGLFNWFRKFIPNFSAIANPLNKLLRADVRFKWTNDQQIAFDNLKHGLLDSPILAFPRFDLEFRLGTIHPDGEKRVVRFGSKGLSKWQQSYGPTKLELLGMVTAILDCSNYLSGRHFIVECDHQALKPIFQKQLRGAIYERWLALLQQFDFNIIYKPASQMTVPDALSRTSKFPAILENSPDEEDPYFPYTNEPPSSITLPNGQSLTSLFQTDNVCSNFLQMDNQCDVYDADTEDNACDIIRRSMKHNITPKQIQQNENSPQEDTTEVKDSVNDLTDCEKDKQQQESNDRVIQDACLTKEHIIKSQSNDEELSPLIEFINKGTLPPSQKLGRKILLQHTDYALFDGILYHSKVIKSKRSRTLAPYQLVLTPGLMQEVLHVYHDSPMGGHGGIQDTLDKIKEHFYYPKLSAIVYDYVKSCDQCQKRKMTQIPTKSKLTSFPIPDEPFQVWEVDLYGPLPSTPEGHTYIFTAVDMFSKYLYAIPIRNKDAITVSNAIFKLFTTFGVCRTIISDQGTEFIAEITNTLCKSLRVKQEFTPSFVHHCLGACERTHLSLAERLTPYVSNSRKDWDQFLPAILFAMNAAVNKTMGFSSFEIIFGQRPKFPLTNEIIVNHIPKDMKTYFNIHQEKLRTIREIAREITTKNTDKMLSKGNKDVGIDLSKGDYVYLKTETTGKGQKLQNRYTGPYVVRDIPSPHMLLLENPETKKPLRMPVHKDRLKIAYVREPTPSSYFNVTSKSNIKSYTSVSVQTTLSPENNDKQTSPAPQIKSRPVRNARKPVRYRDSDHVDPNDIPTFSVSSDTDGYHKIKRILGKKQRREISCTYCR</sequence>
<keyword evidence="3" id="KW-0540">Nuclease</keyword>
<dbReference type="Proteomes" id="UP001186944">
    <property type="component" value="Unassembled WGS sequence"/>
</dbReference>
<evidence type="ECO:0000256" key="2">
    <source>
        <dbReference type="ARBA" id="ARBA00022695"/>
    </source>
</evidence>
<proteinExistence type="predicted"/>
<dbReference type="InterPro" id="IPR043128">
    <property type="entry name" value="Rev_trsase/Diguanyl_cyclase"/>
</dbReference>
<dbReference type="FunFam" id="3.30.70.270:FF:000020">
    <property type="entry name" value="Transposon Tf2-6 polyprotein-like Protein"/>
    <property type="match status" value="1"/>
</dbReference>
<feature type="compositionally biased region" description="Basic residues" evidence="7">
    <location>
        <begin position="1166"/>
        <end position="1175"/>
    </location>
</feature>
<gene>
    <name evidence="10" type="ORF">FSP39_009537</name>
</gene>
<dbReference type="FunFam" id="1.10.340.70:FF:000001">
    <property type="entry name" value="Retrovirus-related Pol polyprotein from transposon gypsy-like Protein"/>
    <property type="match status" value="1"/>
</dbReference>
<dbReference type="CDD" id="cd01647">
    <property type="entry name" value="RT_LTR"/>
    <property type="match status" value="1"/>
</dbReference>
<evidence type="ECO:0000256" key="7">
    <source>
        <dbReference type="SAM" id="MobiDB-lite"/>
    </source>
</evidence>
<evidence type="ECO:0000256" key="4">
    <source>
        <dbReference type="ARBA" id="ARBA00022759"/>
    </source>
</evidence>
<feature type="region of interest" description="Disordered" evidence="7">
    <location>
        <begin position="1146"/>
        <end position="1191"/>
    </location>
</feature>
<protein>
    <submittedName>
        <fullName evidence="10">Uncharacterized protein</fullName>
    </submittedName>
</protein>
<dbReference type="PROSITE" id="PS50994">
    <property type="entry name" value="INTEGRASE"/>
    <property type="match status" value="1"/>
</dbReference>
<name>A0AA89C187_PINIB</name>
<accession>A0AA89C187</accession>
<dbReference type="GO" id="GO:0015074">
    <property type="term" value="P:DNA integration"/>
    <property type="evidence" value="ECO:0007669"/>
    <property type="project" value="InterPro"/>
</dbReference>
<dbReference type="CDD" id="cd09274">
    <property type="entry name" value="RNase_HI_RT_Ty3"/>
    <property type="match status" value="1"/>
</dbReference>
<dbReference type="PROSITE" id="PS50878">
    <property type="entry name" value="RT_POL"/>
    <property type="match status" value="1"/>
</dbReference>
<evidence type="ECO:0000256" key="1">
    <source>
        <dbReference type="ARBA" id="ARBA00022679"/>
    </source>
</evidence>
<dbReference type="GO" id="GO:0003676">
    <property type="term" value="F:nucleic acid binding"/>
    <property type="evidence" value="ECO:0007669"/>
    <property type="project" value="InterPro"/>
</dbReference>
<dbReference type="Pfam" id="PF00078">
    <property type="entry name" value="RVT_1"/>
    <property type="match status" value="1"/>
</dbReference>
<keyword evidence="2" id="KW-0548">Nucleotidyltransferase</keyword>
<organism evidence="10 11">
    <name type="scientific">Pinctada imbricata</name>
    <name type="common">Atlantic pearl-oyster</name>
    <name type="synonym">Pinctada martensii</name>
    <dbReference type="NCBI Taxonomy" id="66713"/>
    <lineage>
        <taxon>Eukaryota</taxon>
        <taxon>Metazoa</taxon>
        <taxon>Spiralia</taxon>
        <taxon>Lophotrochozoa</taxon>
        <taxon>Mollusca</taxon>
        <taxon>Bivalvia</taxon>
        <taxon>Autobranchia</taxon>
        <taxon>Pteriomorphia</taxon>
        <taxon>Pterioida</taxon>
        <taxon>Pterioidea</taxon>
        <taxon>Pteriidae</taxon>
        <taxon>Pinctada</taxon>
    </lineage>
</organism>
<dbReference type="InterPro" id="IPR001584">
    <property type="entry name" value="Integrase_cat-core"/>
</dbReference>
<dbReference type="PANTHER" id="PTHR37984">
    <property type="entry name" value="PROTEIN CBG26694"/>
    <property type="match status" value="1"/>
</dbReference>
<dbReference type="Gene3D" id="3.10.10.10">
    <property type="entry name" value="HIV Type 1 Reverse Transcriptase, subunit A, domain 1"/>
    <property type="match status" value="1"/>
</dbReference>
<feature type="domain" description="Reverse transcriptase" evidence="8">
    <location>
        <begin position="172"/>
        <end position="368"/>
    </location>
</feature>
<feature type="compositionally biased region" description="Polar residues" evidence="7">
    <location>
        <begin position="648"/>
        <end position="661"/>
    </location>
</feature>
<dbReference type="Gene3D" id="3.30.420.10">
    <property type="entry name" value="Ribonuclease H-like superfamily/Ribonuclease H"/>
    <property type="match status" value="1"/>
</dbReference>
<reference evidence="10" key="1">
    <citation type="submission" date="2019-08" db="EMBL/GenBank/DDBJ databases">
        <title>The improved chromosome-level genome for the pearl oyster Pinctada fucata martensii using PacBio sequencing and Hi-C.</title>
        <authorList>
            <person name="Zheng Z."/>
        </authorList>
    </citation>
    <scope>NUCLEOTIDE SEQUENCE</scope>
    <source>
        <strain evidence="10">ZZ-2019</strain>
        <tissue evidence="10">Adductor muscle</tissue>
    </source>
</reference>
<dbReference type="SUPFAM" id="SSF53098">
    <property type="entry name" value="Ribonuclease H-like"/>
    <property type="match status" value="1"/>
</dbReference>
<evidence type="ECO:0000256" key="5">
    <source>
        <dbReference type="ARBA" id="ARBA00022801"/>
    </source>
</evidence>
<dbReference type="Pfam" id="PF00665">
    <property type="entry name" value="rve"/>
    <property type="match status" value="1"/>
</dbReference>
<dbReference type="InterPro" id="IPR012337">
    <property type="entry name" value="RNaseH-like_sf"/>
</dbReference>
<keyword evidence="6" id="KW-0695">RNA-directed DNA polymerase</keyword>
<evidence type="ECO:0000259" key="9">
    <source>
        <dbReference type="PROSITE" id="PS50994"/>
    </source>
</evidence>
<keyword evidence="1" id="KW-0808">Transferase</keyword>
<dbReference type="Pfam" id="PF17921">
    <property type="entry name" value="Integrase_H2C2"/>
    <property type="match status" value="1"/>
</dbReference>
<dbReference type="Gene3D" id="3.30.70.270">
    <property type="match status" value="2"/>
</dbReference>
<dbReference type="InterPro" id="IPR041588">
    <property type="entry name" value="Integrase_H2C2"/>
</dbReference>
<feature type="compositionally biased region" description="Polar residues" evidence="7">
    <location>
        <begin position="1146"/>
        <end position="1160"/>
    </location>
</feature>
<dbReference type="GO" id="GO:0003964">
    <property type="term" value="F:RNA-directed DNA polymerase activity"/>
    <property type="evidence" value="ECO:0007669"/>
    <property type="project" value="UniProtKB-KW"/>
</dbReference>
<evidence type="ECO:0000313" key="10">
    <source>
        <dbReference type="EMBL" id="KAK3102196.1"/>
    </source>
</evidence>
<dbReference type="InterPro" id="IPR043502">
    <property type="entry name" value="DNA/RNA_pol_sf"/>
</dbReference>
<keyword evidence="4" id="KW-0255">Endonuclease</keyword>
<evidence type="ECO:0000259" key="8">
    <source>
        <dbReference type="PROSITE" id="PS50878"/>
    </source>
</evidence>
<keyword evidence="11" id="KW-1185">Reference proteome</keyword>
<dbReference type="SUPFAM" id="SSF56672">
    <property type="entry name" value="DNA/RNA polymerases"/>
    <property type="match status" value="1"/>
</dbReference>
<dbReference type="EMBL" id="VSWD01000005">
    <property type="protein sequence ID" value="KAK3102196.1"/>
    <property type="molecule type" value="Genomic_DNA"/>
</dbReference>
<dbReference type="GO" id="GO:0016787">
    <property type="term" value="F:hydrolase activity"/>
    <property type="evidence" value="ECO:0007669"/>
    <property type="project" value="UniProtKB-KW"/>
</dbReference>
<dbReference type="InterPro" id="IPR036397">
    <property type="entry name" value="RNaseH_sf"/>
</dbReference>
<comment type="caution">
    <text evidence="10">The sequence shown here is derived from an EMBL/GenBank/DDBJ whole genome shotgun (WGS) entry which is preliminary data.</text>
</comment>
<feature type="compositionally biased region" description="Basic and acidic residues" evidence="7">
    <location>
        <begin position="1176"/>
        <end position="1185"/>
    </location>
</feature>
<dbReference type="InterPro" id="IPR041373">
    <property type="entry name" value="RT_RNaseH"/>
</dbReference>
<feature type="domain" description="Integrase catalytic" evidence="9">
    <location>
        <begin position="839"/>
        <end position="997"/>
    </location>
</feature>
<dbReference type="InterPro" id="IPR000477">
    <property type="entry name" value="RT_dom"/>
</dbReference>
<dbReference type="AlphaFoldDB" id="A0AA89C187"/>
<evidence type="ECO:0000256" key="6">
    <source>
        <dbReference type="ARBA" id="ARBA00022918"/>
    </source>
</evidence>
<keyword evidence="5" id="KW-0378">Hydrolase</keyword>
<dbReference type="Gene3D" id="1.10.340.70">
    <property type="match status" value="1"/>
</dbReference>
<evidence type="ECO:0000256" key="3">
    <source>
        <dbReference type="ARBA" id="ARBA00022722"/>
    </source>
</evidence>
<feature type="region of interest" description="Disordered" evidence="7">
    <location>
        <begin position="647"/>
        <end position="670"/>
    </location>
</feature>